<dbReference type="PANTHER" id="PTHR46470:SF2">
    <property type="entry name" value="GLYCERALDEHYDE 3-PHOSPHATE PHOSPHATASE"/>
    <property type="match status" value="1"/>
</dbReference>
<dbReference type="Pfam" id="PF13419">
    <property type="entry name" value="HAD_2"/>
    <property type="match status" value="1"/>
</dbReference>
<dbReference type="InterPro" id="IPR041492">
    <property type="entry name" value="HAD_2"/>
</dbReference>
<evidence type="ECO:0000256" key="1">
    <source>
        <dbReference type="ARBA" id="ARBA00001946"/>
    </source>
</evidence>
<dbReference type="AlphaFoldDB" id="A0A1I6ZK48"/>
<sequence length="216" mass="25302">MSSKKDIIVFDLDDTLYQELEFVKSGFSFVAKKLEGENSLTLYCWMLSRFRNNLDVFDHLSQEYAVSVDQLLNWYRYHNPKISISQSTKALLEYLNERNYLLAVITDGRSKTQRNKLKSLGIDRYFCKILISEEVGASKPSSVAYKLIEEEFPNMTYWYIGDNTSKDFTYPIANNWNSILKLDNGTNIHTNSFKYLEVLKELNLIVSELDELIKYF</sequence>
<evidence type="ECO:0000313" key="6">
    <source>
        <dbReference type="Proteomes" id="UP000236454"/>
    </source>
</evidence>
<dbReference type="RefSeq" id="WP_090247675.1">
    <property type="nucleotide sequence ID" value="NZ_FPAS01000002.1"/>
</dbReference>
<evidence type="ECO:0000256" key="4">
    <source>
        <dbReference type="ARBA" id="ARBA00022842"/>
    </source>
</evidence>
<dbReference type="STRING" id="477690.SAMN05216474_1427"/>
<dbReference type="EMBL" id="FPAS01000002">
    <property type="protein sequence ID" value="SFT63048.1"/>
    <property type="molecule type" value="Genomic_DNA"/>
</dbReference>
<proteinExistence type="predicted"/>
<dbReference type="OrthoDB" id="9809962at2"/>
<keyword evidence="6" id="KW-1185">Reference proteome</keyword>
<dbReference type="SFLD" id="SFLDS00003">
    <property type="entry name" value="Haloacid_Dehalogenase"/>
    <property type="match status" value="1"/>
</dbReference>
<dbReference type="InterPro" id="IPR036412">
    <property type="entry name" value="HAD-like_sf"/>
</dbReference>
<dbReference type="Proteomes" id="UP000236454">
    <property type="component" value="Unassembled WGS sequence"/>
</dbReference>
<dbReference type="GO" id="GO:0016791">
    <property type="term" value="F:phosphatase activity"/>
    <property type="evidence" value="ECO:0007669"/>
    <property type="project" value="TreeGrafter"/>
</dbReference>
<dbReference type="Gene3D" id="1.10.150.520">
    <property type="match status" value="1"/>
</dbReference>
<reference evidence="5 6" key="1">
    <citation type="submission" date="2016-10" db="EMBL/GenBank/DDBJ databases">
        <authorList>
            <person name="de Groot N.N."/>
        </authorList>
    </citation>
    <scope>NUCLEOTIDE SEQUENCE [LARGE SCALE GENOMIC DNA]</scope>
    <source>
        <strain evidence="5 6">CGMCC 1.7005</strain>
    </source>
</reference>
<accession>A0A1I6ZK48</accession>
<dbReference type="NCBIfam" id="TIGR01549">
    <property type="entry name" value="HAD-SF-IA-v1"/>
    <property type="match status" value="1"/>
</dbReference>
<keyword evidence="3 5" id="KW-0378">Hydrolase</keyword>
<evidence type="ECO:0000256" key="2">
    <source>
        <dbReference type="ARBA" id="ARBA00022723"/>
    </source>
</evidence>
<protein>
    <submittedName>
        <fullName evidence="5">Putative hydrolase of the HAD superfamily</fullName>
    </submittedName>
</protein>
<evidence type="ECO:0000313" key="5">
    <source>
        <dbReference type="EMBL" id="SFT63048.1"/>
    </source>
</evidence>
<dbReference type="InterPro" id="IPR006439">
    <property type="entry name" value="HAD-SF_hydro_IA"/>
</dbReference>
<dbReference type="SFLD" id="SFLDG01129">
    <property type="entry name" value="C1.5:_HAD__Beta-PGM__Phosphata"/>
    <property type="match status" value="1"/>
</dbReference>
<dbReference type="GO" id="GO:0046872">
    <property type="term" value="F:metal ion binding"/>
    <property type="evidence" value="ECO:0007669"/>
    <property type="project" value="UniProtKB-KW"/>
</dbReference>
<evidence type="ECO:0000256" key="3">
    <source>
        <dbReference type="ARBA" id="ARBA00022801"/>
    </source>
</evidence>
<dbReference type="InterPro" id="IPR051400">
    <property type="entry name" value="HAD-like_hydrolase"/>
</dbReference>
<name>A0A1I6ZK48_9FLAO</name>
<dbReference type="SUPFAM" id="SSF56784">
    <property type="entry name" value="HAD-like"/>
    <property type="match status" value="1"/>
</dbReference>
<keyword evidence="4" id="KW-0460">Magnesium</keyword>
<keyword evidence="2" id="KW-0479">Metal-binding</keyword>
<dbReference type="InterPro" id="IPR023214">
    <property type="entry name" value="HAD_sf"/>
</dbReference>
<dbReference type="GO" id="GO:0044281">
    <property type="term" value="P:small molecule metabolic process"/>
    <property type="evidence" value="ECO:0007669"/>
    <property type="project" value="UniProtKB-ARBA"/>
</dbReference>
<gene>
    <name evidence="5" type="ORF">SAMN05216474_1427</name>
</gene>
<dbReference type="PANTHER" id="PTHR46470">
    <property type="entry name" value="N-ACYLNEURAMINATE-9-PHOSPHATASE"/>
    <property type="match status" value="1"/>
</dbReference>
<comment type="cofactor">
    <cofactor evidence="1">
        <name>Mg(2+)</name>
        <dbReference type="ChEBI" id="CHEBI:18420"/>
    </cofactor>
</comment>
<organism evidence="5 6">
    <name type="scientific">Lishizhenia tianjinensis</name>
    <dbReference type="NCBI Taxonomy" id="477690"/>
    <lineage>
        <taxon>Bacteria</taxon>
        <taxon>Pseudomonadati</taxon>
        <taxon>Bacteroidota</taxon>
        <taxon>Flavobacteriia</taxon>
        <taxon>Flavobacteriales</taxon>
        <taxon>Crocinitomicaceae</taxon>
        <taxon>Lishizhenia</taxon>
    </lineage>
</organism>
<dbReference type="Gene3D" id="3.40.50.1000">
    <property type="entry name" value="HAD superfamily/HAD-like"/>
    <property type="match status" value="1"/>
</dbReference>